<dbReference type="InterPro" id="IPR036148">
    <property type="entry name" value="MmgE/PrpD_sf"/>
</dbReference>
<evidence type="ECO:0000256" key="1">
    <source>
        <dbReference type="ARBA" id="ARBA00006174"/>
    </source>
</evidence>
<evidence type="ECO:0000313" key="4">
    <source>
        <dbReference type="EMBL" id="VVD34464.1"/>
    </source>
</evidence>
<evidence type="ECO:0000259" key="3">
    <source>
        <dbReference type="Pfam" id="PF19305"/>
    </source>
</evidence>
<dbReference type="GO" id="GO:0047547">
    <property type="term" value="F:2-methylcitrate dehydratase activity"/>
    <property type="evidence" value="ECO:0007669"/>
    <property type="project" value="UniProtKB-EC"/>
</dbReference>
<dbReference type="InterPro" id="IPR005656">
    <property type="entry name" value="MmgE_PrpD"/>
</dbReference>
<evidence type="ECO:0000259" key="2">
    <source>
        <dbReference type="Pfam" id="PF03972"/>
    </source>
</evidence>
<dbReference type="Gene3D" id="3.30.1330.120">
    <property type="entry name" value="2-methylcitrate dehydratase PrpD"/>
    <property type="match status" value="1"/>
</dbReference>
<dbReference type="InterPro" id="IPR045337">
    <property type="entry name" value="MmgE_PrpD_C"/>
</dbReference>
<dbReference type="InterPro" id="IPR045336">
    <property type="entry name" value="MmgE_PrpD_N"/>
</dbReference>
<sequence length="500" mass="53852">MNMTSHTASDIPDERDMPITLRLAHRIHAFGAEHITPRALAVARTAFIDTIGVTLAGSAEPCVRILLDTPGVAEAPGKCSVFGTARKTSALDAALVNGTASHALDYDDFSQPMGGHQSVPLISPLLALAEERRLGGEAVIAAYVIGIETEIRLARAVNYHHYDKGWHPTSTLGVFGAAAAASHLLKLDVDKTATALAIAASLAAGLKANFGTMVKPLHVGHCCRNGLLAVLLAERGFSANLTALEHKQGFFNAFNGPGTYDATRIFEDWCAPLEIESPTMGLKQFPCCGSTHPAIAMALALVREDGVKADDIEAIHIQPHARRLPHTNNPDPQTSLNAKFSVQYAVARALLDGVVRLEHFEGDAHRDPRIRRLLAITRTDPHPGMPEDSPLQFGAEVTVTMRDGRVLSRRVDDLIGRGGDHPMSGEELWEKFSDCSKRAIGSSEALALYERLESLEAVTDVSQLARLMTRRTLPGGAEAERDLKVVAAPRNTLVETSWVP</sequence>
<dbReference type="KEGG" id="pdio:PDMSB3_3180.1"/>
<dbReference type="Gene3D" id="1.10.4100.10">
    <property type="entry name" value="2-methylcitrate dehydratase PrpD"/>
    <property type="match status" value="1"/>
</dbReference>
<name>A0A5Q4YYR0_9BURK</name>
<dbReference type="PANTHER" id="PTHR16943:SF8">
    <property type="entry name" value="2-METHYLCITRATE DEHYDRATASE"/>
    <property type="match status" value="1"/>
</dbReference>
<feature type="domain" description="MmgE/PrpD C-terminal" evidence="3">
    <location>
        <begin position="285"/>
        <end position="446"/>
    </location>
</feature>
<evidence type="ECO:0000313" key="5">
    <source>
        <dbReference type="Proteomes" id="UP000325811"/>
    </source>
</evidence>
<keyword evidence="5" id="KW-1185">Reference proteome</keyword>
<dbReference type="InterPro" id="IPR042183">
    <property type="entry name" value="MmgE/PrpD_sf_1"/>
</dbReference>
<feature type="domain" description="MmgE/PrpD N-terminal" evidence="2">
    <location>
        <begin position="22"/>
        <end position="258"/>
    </location>
</feature>
<dbReference type="EMBL" id="LR699554">
    <property type="protein sequence ID" value="VVD34464.1"/>
    <property type="molecule type" value="Genomic_DNA"/>
</dbReference>
<dbReference type="Pfam" id="PF19305">
    <property type="entry name" value="MmgE_PrpD_C"/>
    <property type="match status" value="1"/>
</dbReference>
<comment type="similarity">
    <text evidence="1">Belongs to the PrpD family.</text>
</comment>
<reference evidence="4 5" key="1">
    <citation type="submission" date="2019-08" db="EMBL/GenBank/DDBJ databases">
        <authorList>
            <person name="Herpell B J."/>
        </authorList>
    </citation>
    <scope>NUCLEOTIDE SEQUENCE [LARGE SCALE GENOMIC DNA]</scope>
    <source>
        <strain evidence="5">Msb3</strain>
    </source>
</reference>
<organism evidence="4 5">
    <name type="scientific">Paraburkholderia dioscoreae</name>
    <dbReference type="NCBI Taxonomy" id="2604047"/>
    <lineage>
        <taxon>Bacteria</taxon>
        <taxon>Pseudomonadati</taxon>
        <taxon>Pseudomonadota</taxon>
        <taxon>Betaproteobacteria</taxon>
        <taxon>Burkholderiales</taxon>
        <taxon>Burkholderiaceae</taxon>
        <taxon>Paraburkholderia</taxon>
    </lineage>
</organism>
<dbReference type="Pfam" id="PF03972">
    <property type="entry name" value="MmgE_PrpD_N"/>
    <property type="match status" value="1"/>
</dbReference>
<protein>
    <submittedName>
        <fullName evidence="4">Putative 2-methylcitrate dehydratase</fullName>
        <ecNumber evidence="4">4.2.1.79</ecNumber>
    </submittedName>
</protein>
<dbReference type="InterPro" id="IPR042188">
    <property type="entry name" value="MmgE/PrpD_sf_2"/>
</dbReference>
<accession>A0A5Q4YYR0</accession>
<gene>
    <name evidence="4" type="ORF">PDMSB3_3180</name>
</gene>
<dbReference type="AlphaFoldDB" id="A0A5Q4YYR0"/>
<dbReference type="PANTHER" id="PTHR16943">
    <property type="entry name" value="2-METHYLCITRATE DEHYDRATASE-RELATED"/>
    <property type="match status" value="1"/>
</dbReference>
<dbReference type="EC" id="4.2.1.79" evidence="4"/>
<proteinExistence type="inferred from homology"/>
<dbReference type="Proteomes" id="UP000325811">
    <property type="component" value="Chromosome II"/>
</dbReference>
<keyword evidence="4" id="KW-0456">Lyase</keyword>
<dbReference type="SUPFAM" id="SSF103378">
    <property type="entry name" value="2-methylcitrate dehydratase PrpD"/>
    <property type="match status" value="1"/>
</dbReference>